<proteinExistence type="predicted"/>
<organism evidence="3 4">
    <name type="scientific">Kitasatospora purpeofusca</name>
    <dbReference type="NCBI Taxonomy" id="67352"/>
    <lineage>
        <taxon>Bacteria</taxon>
        <taxon>Bacillati</taxon>
        <taxon>Actinomycetota</taxon>
        <taxon>Actinomycetes</taxon>
        <taxon>Kitasatosporales</taxon>
        <taxon>Streptomycetaceae</taxon>
        <taxon>Kitasatospora</taxon>
    </lineage>
</organism>
<dbReference type="Proteomes" id="UP001432222">
    <property type="component" value="Chromosome"/>
</dbReference>
<keyword evidence="4" id="KW-1185">Reference proteome</keyword>
<dbReference type="RefSeq" id="WP_328958843.1">
    <property type="nucleotide sequence ID" value="NZ_CP108110.1"/>
</dbReference>
<name>A0ABZ1UDM2_9ACTN</name>
<feature type="region of interest" description="Disordered" evidence="1">
    <location>
        <begin position="19"/>
        <end position="61"/>
    </location>
</feature>
<feature type="compositionally biased region" description="Pro residues" evidence="1">
    <location>
        <begin position="44"/>
        <end position="54"/>
    </location>
</feature>
<dbReference type="InterPro" id="IPR018649">
    <property type="entry name" value="SHOCT"/>
</dbReference>
<dbReference type="EMBL" id="CP108110">
    <property type="protein sequence ID" value="WUQ88294.1"/>
    <property type="molecule type" value="Genomic_DNA"/>
</dbReference>
<reference evidence="3" key="1">
    <citation type="submission" date="2022-10" db="EMBL/GenBank/DDBJ databases">
        <title>The complete genomes of actinobacterial strains from the NBC collection.</title>
        <authorList>
            <person name="Joergensen T.S."/>
            <person name="Alvarez Arevalo M."/>
            <person name="Sterndorff E.B."/>
            <person name="Faurdal D."/>
            <person name="Vuksanovic O."/>
            <person name="Mourched A.-S."/>
            <person name="Charusanti P."/>
            <person name="Shaw S."/>
            <person name="Blin K."/>
            <person name="Weber T."/>
        </authorList>
    </citation>
    <scope>NUCLEOTIDE SEQUENCE</scope>
    <source>
        <strain evidence="3">NBC_00222</strain>
    </source>
</reference>
<dbReference type="Pfam" id="PF09851">
    <property type="entry name" value="SHOCT"/>
    <property type="match status" value="1"/>
</dbReference>
<gene>
    <name evidence="3" type="ORF">OHA16_38080</name>
</gene>
<evidence type="ECO:0000313" key="4">
    <source>
        <dbReference type="Proteomes" id="UP001432222"/>
    </source>
</evidence>
<evidence type="ECO:0000313" key="3">
    <source>
        <dbReference type="EMBL" id="WUQ88294.1"/>
    </source>
</evidence>
<protein>
    <submittedName>
        <fullName evidence="3">SHOCT domain-containing protein</fullName>
    </submittedName>
</protein>
<evidence type="ECO:0000256" key="1">
    <source>
        <dbReference type="SAM" id="MobiDB-lite"/>
    </source>
</evidence>
<feature type="domain" description="SHOCT" evidence="2">
    <location>
        <begin position="67"/>
        <end position="94"/>
    </location>
</feature>
<sequence length="96" mass="9900">MPGLLRGVARTAVVAGTATAVSNRVSRRQAGRWSRQETAAEPAPAAPAAPPPAAAAPAAPTMEEKLDQLKDLATLKDQGVLTEEEFAAQKARILGS</sequence>
<accession>A0ABZ1UDM2</accession>
<evidence type="ECO:0000259" key="2">
    <source>
        <dbReference type="Pfam" id="PF09851"/>
    </source>
</evidence>